<feature type="domain" description="Helicase ATP-binding" evidence="5">
    <location>
        <begin position="26"/>
        <end position="193"/>
    </location>
</feature>
<keyword evidence="2" id="KW-0378">Hydrolase</keyword>
<dbReference type="EMBL" id="AGXA01000004">
    <property type="protein sequence ID" value="EKU94240.1"/>
    <property type="molecule type" value="Genomic_DNA"/>
</dbReference>
<dbReference type="eggNOG" id="COG0514">
    <property type="taxonomic scope" value="Bacteria"/>
</dbReference>
<dbReference type="SMART" id="SM00487">
    <property type="entry name" value="DEXDc"/>
    <property type="match status" value="1"/>
</dbReference>
<dbReference type="GO" id="GO:0006281">
    <property type="term" value="P:DNA repair"/>
    <property type="evidence" value="ECO:0007669"/>
    <property type="project" value="TreeGrafter"/>
</dbReference>
<evidence type="ECO:0000313" key="8">
    <source>
        <dbReference type="Proteomes" id="UP000009875"/>
    </source>
</evidence>
<comment type="caution">
    <text evidence="7">The sequence shown here is derived from an EMBL/GenBank/DDBJ whole genome shotgun (WGS) entry which is preliminary data.</text>
</comment>
<dbReference type="Pfam" id="PF00271">
    <property type="entry name" value="Helicase_C"/>
    <property type="match status" value="1"/>
</dbReference>
<dbReference type="STRING" id="883081.HMPREF9698_00272"/>
<reference evidence="7 8" key="1">
    <citation type="submission" date="2012-09" db="EMBL/GenBank/DDBJ databases">
        <title>The Genome Sequence of Alloiococcus otitis ATCC 51267.</title>
        <authorList>
            <consortium name="The Broad Institute Genome Sequencing Platform"/>
            <person name="Earl A."/>
            <person name="Ward D."/>
            <person name="Feldgarden M."/>
            <person name="Gevers D."/>
            <person name="Huys G."/>
            <person name="Walker B."/>
            <person name="Young S.K."/>
            <person name="Zeng Q."/>
            <person name="Gargeya S."/>
            <person name="Fitzgerald M."/>
            <person name="Haas B."/>
            <person name="Abouelleil A."/>
            <person name="Alvarado L."/>
            <person name="Arachchi H.M."/>
            <person name="Berlin A.M."/>
            <person name="Chapman S.B."/>
            <person name="Goldberg J."/>
            <person name="Griggs A."/>
            <person name="Gujja S."/>
            <person name="Hansen M."/>
            <person name="Howarth C."/>
            <person name="Imamovic A."/>
            <person name="Larimer J."/>
            <person name="McCowen C."/>
            <person name="Montmayeur A."/>
            <person name="Murphy C."/>
            <person name="Neiman D."/>
            <person name="Pearson M."/>
            <person name="Priest M."/>
            <person name="Roberts A."/>
            <person name="Saif S."/>
            <person name="Shea T."/>
            <person name="Sisk P."/>
            <person name="Sykes S."/>
            <person name="Wortman J."/>
            <person name="Nusbaum C."/>
            <person name="Birren B."/>
        </authorList>
    </citation>
    <scope>NUCLEOTIDE SEQUENCE [LARGE SCALE GENOMIC DNA]</scope>
    <source>
        <strain evidence="7 8">ATCC 51267</strain>
    </source>
</reference>
<sequence length="477" mass="55222">MTMDLQAVLKEHFTFDFFRPGQKESIESALKGQDTLVILPTGSGKSVCYQLFPYLLRGTTLIISPLISLMQDQVDKIRLRGEKRVCALNSSLTKIERAYIRSNIKAYKFIYLSPEMLAQSYVLDLLQQIHINLLVVDEAHCVSQWGMDFRPDYLQIASFRQALNNPALMALTATARPAVQDQIMSLLDFDPDQSQVIKAKIDRPEIKYSFEEVEDKDQRLFELVKNLKKPGLVYFSSKKQADRIAQALVQRGFRAESYHADKSDYDKRVIQNQFLAQQIQVVCATSAFGMGIDKKDIRFVIHYHMPGDPEVYLQETGRCSRDGRAGLALCLYQRGDEKLQAKLKLKSIPQAQTIQFVFRKPQQVKDKDDNQYKLIKYFYDQGWSLEDTLAFFYRRKQYILNQVQFMRSLVDSDRCIRQSLLAYFGDQSVHHDSFCCSVCQPGIEKQFYGQESQEGDNLEIRPVDKILRSLYNPMYNQ</sequence>
<dbReference type="SMART" id="SM00490">
    <property type="entry name" value="HELICc"/>
    <property type="match status" value="1"/>
</dbReference>
<dbReference type="GO" id="GO:0003676">
    <property type="term" value="F:nucleic acid binding"/>
    <property type="evidence" value="ECO:0007669"/>
    <property type="project" value="InterPro"/>
</dbReference>
<evidence type="ECO:0000256" key="3">
    <source>
        <dbReference type="ARBA" id="ARBA00022806"/>
    </source>
</evidence>
<dbReference type="PANTHER" id="PTHR13710">
    <property type="entry name" value="DNA HELICASE RECQ FAMILY MEMBER"/>
    <property type="match status" value="1"/>
</dbReference>
<dbReference type="SUPFAM" id="SSF52540">
    <property type="entry name" value="P-loop containing nucleoside triphosphate hydrolases"/>
    <property type="match status" value="1"/>
</dbReference>
<evidence type="ECO:0000256" key="1">
    <source>
        <dbReference type="ARBA" id="ARBA00022741"/>
    </source>
</evidence>
<evidence type="ECO:0000256" key="4">
    <source>
        <dbReference type="ARBA" id="ARBA00022840"/>
    </source>
</evidence>
<dbReference type="GO" id="GO:0043590">
    <property type="term" value="C:bacterial nucleoid"/>
    <property type="evidence" value="ECO:0007669"/>
    <property type="project" value="TreeGrafter"/>
</dbReference>
<dbReference type="CDD" id="cd17920">
    <property type="entry name" value="DEXHc_RecQ"/>
    <property type="match status" value="1"/>
</dbReference>
<dbReference type="InterPro" id="IPR027417">
    <property type="entry name" value="P-loop_NTPase"/>
</dbReference>
<dbReference type="GO" id="GO:0006310">
    <property type="term" value="P:DNA recombination"/>
    <property type="evidence" value="ECO:0007669"/>
    <property type="project" value="InterPro"/>
</dbReference>
<dbReference type="GO" id="GO:0005524">
    <property type="term" value="F:ATP binding"/>
    <property type="evidence" value="ECO:0007669"/>
    <property type="project" value="UniProtKB-KW"/>
</dbReference>
<evidence type="ECO:0000259" key="6">
    <source>
        <dbReference type="PROSITE" id="PS51194"/>
    </source>
</evidence>
<dbReference type="Gene3D" id="3.40.50.300">
    <property type="entry name" value="P-loop containing nucleotide triphosphate hydrolases"/>
    <property type="match status" value="2"/>
</dbReference>
<dbReference type="PROSITE" id="PS51194">
    <property type="entry name" value="HELICASE_CTER"/>
    <property type="match status" value="1"/>
</dbReference>
<protein>
    <submittedName>
        <fullName evidence="7">RecQ family ATP-dependent DNA helicase</fullName>
    </submittedName>
</protein>
<organism evidence="7 8">
    <name type="scientific">Alloiococcus otitis ATCC 51267</name>
    <dbReference type="NCBI Taxonomy" id="883081"/>
    <lineage>
        <taxon>Bacteria</taxon>
        <taxon>Bacillati</taxon>
        <taxon>Bacillota</taxon>
        <taxon>Bacilli</taxon>
        <taxon>Lactobacillales</taxon>
        <taxon>Carnobacteriaceae</taxon>
        <taxon>Alloiococcus</taxon>
    </lineage>
</organism>
<dbReference type="InterPro" id="IPR004589">
    <property type="entry name" value="DNA_helicase_ATP-dep_RecQ"/>
</dbReference>
<dbReference type="InterPro" id="IPR011545">
    <property type="entry name" value="DEAD/DEAH_box_helicase_dom"/>
</dbReference>
<feature type="domain" description="Helicase C-terminal" evidence="6">
    <location>
        <begin position="219"/>
        <end position="368"/>
    </location>
</feature>
<dbReference type="InterPro" id="IPR014001">
    <property type="entry name" value="Helicase_ATP-bd"/>
</dbReference>
<dbReference type="PATRIC" id="fig|883081.3.peg.274"/>
<keyword evidence="8" id="KW-1185">Reference proteome</keyword>
<keyword evidence="4" id="KW-0067">ATP-binding</keyword>
<evidence type="ECO:0000259" key="5">
    <source>
        <dbReference type="PROSITE" id="PS51192"/>
    </source>
</evidence>
<dbReference type="PANTHER" id="PTHR13710:SF84">
    <property type="entry name" value="ATP-DEPENDENT DNA HELICASE RECS-RELATED"/>
    <property type="match status" value="1"/>
</dbReference>
<dbReference type="GO" id="GO:0043138">
    <property type="term" value="F:3'-5' DNA helicase activity"/>
    <property type="evidence" value="ECO:0007669"/>
    <property type="project" value="TreeGrafter"/>
</dbReference>
<dbReference type="GO" id="GO:0005737">
    <property type="term" value="C:cytoplasm"/>
    <property type="evidence" value="ECO:0007669"/>
    <property type="project" value="TreeGrafter"/>
</dbReference>
<dbReference type="PROSITE" id="PS51192">
    <property type="entry name" value="HELICASE_ATP_BIND_1"/>
    <property type="match status" value="1"/>
</dbReference>
<dbReference type="GO" id="GO:0030894">
    <property type="term" value="C:replisome"/>
    <property type="evidence" value="ECO:0007669"/>
    <property type="project" value="TreeGrafter"/>
</dbReference>
<dbReference type="HOGENOM" id="CLU_001103_9_7_9"/>
<evidence type="ECO:0000256" key="2">
    <source>
        <dbReference type="ARBA" id="ARBA00022801"/>
    </source>
</evidence>
<dbReference type="RefSeq" id="WP_003776577.1">
    <property type="nucleotide sequence ID" value="NZ_JH992957.1"/>
</dbReference>
<dbReference type="Proteomes" id="UP000009875">
    <property type="component" value="Unassembled WGS sequence"/>
</dbReference>
<accession>K9EYE8</accession>
<dbReference type="GO" id="GO:0009378">
    <property type="term" value="F:four-way junction helicase activity"/>
    <property type="evidence" value="ECO:0007669"/>
    <property type="project" value="TreeGrafter"/>
</dbReference>
<dbReference type="GO" id="GO:0016787">
    <property type="term" value="F:hydrolase activity"/>
    <property type="evidence" value="ECO:0007669"/>
    <property type="project" value="UniProtKB-KW"/>
</dbReference>
<gene>
    <name evidence="7" type="ORF">HMPREF9698_00272</name>
</gene>
<keyword evidence="1" id="KW-0547">Nucleotide-binding</keyword>
<dbReference type="InterPro" id="IPR001650">
    <property type="entry name" value="Helicase_C-like"/>
</dbReference>
<evidence type="ECO:0000313" key="7">
    <source>
        <dbReference type="EMBL" id="EKU94240.1"/>
    </source>
</evidence>
<dbReference type="Pfam" id="PF00270">
    <property type="entry name" value="DEAD"/>
    <property type="match status" value="1"/>
</dbReference>
<dbReference type="NCBIfam" id="TIGR00614">
    <property type="entry name" value="recQ_fam"/>
    <property type="match status" value="1"/>
</dbReference>
<dbReference type="AlphaFoldDB" id="K9EYE8"/>
<dbReference type="OrthoDB" id="9763310at2"/>
<keyword evidence="3 7" id="KW-0347">Helicase</keyword>
<proteinExistence type="predicted"/>
<name>K9EYE8_9LACT</name>